<organism evidence="1 2">
    <name type="scientific">Microbacter margulisiae</name>
    <dbReference type="NCBI Taxonomy" id="1350067"/>
    <lineage>
        <taxon>Bacteria</taxon>
        <taxon>Pseudomonadati</taxon>
        <taxon>Bacteroidota</taxon>
        <taxon>Bacteroidia</taxon>
        <taxon>Bacteroidales</taxon>
        <taxon>Porphyromonadaceae</taxon>
        <taxon>Microbacter</taxon>
    </lineage>
</organism>
<comment type="caution">
    <text evidence="1">The sequence shown here is derived from an EMBL/GenBank/DDBJ whole genome shotgun (WGS) entry which is preliminary data.</text>
</comment>
<dbReference type="Proteomes" id="UP000544222">
    <property type="component" value="Unassembled WGS sequence"/>
</dbReference>
<dbReference type="AlphaFoldDB" id="A0A7W5DQH5"/>
<gene>
    <name evidence="1" type="ORF">FHX64_001078</name>
</gene>
<keyword evidence="2" id="KW-1185">Reference proteome</keyword>
<sequence length="40" mass="4648">MYDFIVAKRLSIELFRKNKELKAESNNEMKESLNNKTAGS</sequence>
<accession>A0A7W5DQH5</accession>
<dbReference type="EMBL" id="JACHYB010000001">
    <property type="protein sequence ID" value="MBB3186915.1"/>
    <property type="molecule type" value="Genomic_DNA"/>
</dbReference>
<protein>
    <submittedName>
        <fullName evidence="1">Uncharacterized protein</fullName>
    </submittedName>
</protein>
<dbReference type="RefSeq" id="WP_281370786.1">
    <property type="nucleotide sequence ID" value="NZ_JACHYB010000001.1"/>
</dbReference>
<proteinExistence type="predicted"/>
<evidence type="ECO:0000313" key="2">
    <source>
        <dbReference type="Proteomes" id="UP000544222"/>
    </source>
</evidence>
<evidence type="ECO:0000313" key="1">
    <source>
        <dbReference type="EMBL" id="MBB3186915.1"/>
    </source>
</evidence>
<reference evidence="1 2" key="1">
    <citation type="submission" date="2020-08" db="EMBL/GenBank/DDBJ databases">
        <title>Genomic Encyclopedia of Type Strains, Phase IV (KMG-IV): sequencing the most valuable type-strain genomes for metagenomic binning, comparative biology and taxonomic classification.</title>
        <authorList>
            <person name="Goeker M."/>
        </authorList>
    </citation>
    <scope>NUCLEOTIDE SEQUENCE [LARGE SCALE GENOMIC DNA]</scope>
    <source>
        <strain evidence="1 2">DSM 27471</strain>
    </source>
</reference>
<name>A0A7W5DQH5_9PORP</name>